<reference evidence="4 5" key="1">
    <citation type="submission" date="2024-04" db="EMBL/GenBank/DDBJ databases">
        <title>Phyllosticta paracitricarpa is synonymous to the EU quarantine fungus P. citricarpa based on phylogenomic analyses.</title>
        <authorList>
            <consortium name="Lawrence Berkeley National Laboratory"/>
            <person name="Van Ingen-Buijs V.A."/>
            <person name="Van Westerhoven A.C."/>
            <person name="Haridas S."/>
            <person name="Skiadas P."/>
            <person name="Martin F."/>
            <person name="Groenewald J.Z."/>
            <person name="Crous P.W."/>
            <person name="Seidl M.F."/>
        </authorList>
    </citation>
    <scope>NUCLEOTIDE SEQUENCE [LARGE SCALE GENOMIC DNA]</scope>
    <source>
        <strain evidence="4 5">CBS 123374</strain>
    </source>
</reference>
<gene>
    <name evidence="4" type="ORF">HDK90DRAFT_257336</name>
</gene>
<evidence type="ECO:0000256" key="2">
    <source>
        <dbReference type="ARBA" id="ARBA00022840"/>
    </source>
</evidence>
<dbReference type="InterPro" id="IPR000330">
    <property type="entry name" value="SNF2_N"/>
</dbReference>
<organism evidence="4 5">
    <name type="scientific">Phyllosticta capitalensis</name>
    <dbReference type="NCBI Taxonomy" id="121624"/>
    <lineage>
        <taxon>Eukaryota</taxon>
        <taxon>Fungi</taxon>
        <taxon>Dikarya</taxon>
        <taxon>Ascomycota</taxon>
        <taxon>Pezizomycotina</taxon>
        <taxon>Dothideomycetes</taxon>
        <taxon>Dothideomycetes incertae sedis</taxon>
        <taxon>Botryosphaeriales</taxon>
        <taxon>Phyllostictaceae</taxon>
        <taxon>Phyllosticta</taxon>
    </lineage>
</organism>
<dbReference type="InterPro" id="IPR027417">
    <property type="entry name" value="P-loop_NTPase"/>
</dbReference>
<evidence type="ECO:0000256" key="1">
    <source>
        <dbReference type="ARBA" id="ARBA00022741"/>
    </source>
</evidence>
<sequence>MLLLVPNGSVPVQWQSFLYQHCPALKLIVSSDSRPTSAVCKDMWVSSTAMRTAPDNLEEWPENLQYIWDKNDPLASTTVLLVPYTTFAVRSMRVRWHQSGEYEAGAVWSGKHQCHMRPEYRQRYKKRFSVVVCDEGHRLRHPKTLIHKAVKMLKAEINWVLSETYQINSADDIVVSWLYFGLRQTRECVLSKKISTRTFSASTTSRRSHGSFSKRSNPFQGTTPCACCPCARGASNLSSAVETQQKCRATSATSRS</sequence>
<dbReference type="Pfam" id="PF00176">
    <property type="entry name" value="SNF2-rel_dom"/>
    <property type="match status" value="1"/>
</dbReference>
<dbReference type="InterPro" id="IPR038718">
    <property type="entry name" value="SNF2-like_sf"/>
</dbReference>
<feature type="domain" description="SNF2 N-terminal" evidence="3">
    <location>
        <begin position="2"/>
        <end position="174"/>
    </location>
</feature>
<dbReference type="Proteomes" id="UP001492380">
    <property type="component" value="Unassembled WGS sequence"/>
</dbReference>
<proteinExistence type="predicted"/>
<keyword evidence="5" id="KW-1185">Reference proteome</keyword>
<name>A0ABR1YRJ1_9PEZI</name>
<comment type="caution">
    <text evidence="4">The sequence shown here is derived from an EMBL/GenBank/DDBJ whole genome shotgun (WGS) entry which is preliminary data.</text>
</comment>
<evidence type="ECO:0000313" key="4">
    <source>
        <dbReference type="EMBL" id="KAK8235826.1"/>
    </source>
</evidence>
<accession>A0ABR1YRJ1</accession>
<dbReference type="Gene3D" id="3.40.50.10810">
    <property type="entry name" value="Tandem AAA-ATPase domain"/>
    <property type="match status" value="1"/>
</dbReference>
<evidence type="ECO:0000313" key="5">
    <source>
        <dbReference type="Proteomes" id="UP001492380"/>
    </source>
</evidence>
<keyword evidence="1" id="KW-0547">Nucleotide-binding</keyword>
<keyword evidence="2" id="KW-0067">ATP-binding</keyword>
<protein>
    <recommendedName>
        <fullName evidence="3">SNF2 N-terminal domain-containing protein</fullName>
    </recommendedName>
</protein>
<evidence type="ECO:0000259" key="3">
    <source>
        <dbReference type="Pfam" id="PF00176"/>
    </source>
</evidence>
<dbReference type="SUPFAM" id="SSF52540">
    <property type="entry name" value="P-loop containing nucleoside triphosphate hydrolases"/>
    <property type="match status" value="1"/>
</dbReference>
<dbReference type="EMBL" id="JBBWRZ010000005">
    <property type="protein sequence ID" value="KAK8235826.1"/>
    <property type="molecule type" value="Genomic_DNA"/>
</dbReference>